<accession>A0A934VN13</accession>
<dbReference type="InterPro" id="IPR006641">
    <property type="entry name" value="YqgF/RNaseH-like_dom"/>
</dbReference>
<organism evidence="7 8">
    <name type="scientific">Pelagicoccus mobilis</name>
    <dbReference type="NCBI Taxonomy" id="415221"/>
    <lineage>
        <taxon>Bacteria</taxon>
        <taxon>Pseudomonadati</taxon>
        <taxon>Verrucomicrobiota</taxon>
        <taxon>Opitutia</taxon>
        <taxon>Puniceicoccales</taxon>
        <taxon>Pelagicoccaceae</taxon>
        <taxon>Pelagicoccus</taxon>
    </lineage>
</organism>
<dbReference type="GO" id="GO:0016788">
    <property type="term" value="F:hydrolase activity, acting on ester bonds"/>
    <property type="evidence" value="ECO:0007669"/>
    <property type="project" value="UniProtKB-UniRule"/>
</dbReference>
<keyword evidence="4 5" id="KW-0378">Hydrolase</keyword>
<dbReference type="GO" id="GO:0005829">
    <property type="term" value="C:cytosol"/>
    <property type="evidence" value="ECO:0007669"/>
    <property type="project" value="TreeGrafter"/>
</dbReference>
<evidence type="ECO:0000256" key="1">
    <source>
        <dbReference type="ARBA" id="ARBA00022490"/>
    </source>
</evidence>
<dbReference type="CDD" id="cd16964">
    <property type="entry name" value="YqgF"/>
    <property type="match status" value="1"/>
</dbReference>
<dbReference type="NCBIfam" id="TIGR00250">
    <property type="entry name" value="RNAse_H_YqgF"/>
    <property type="match status" value="1"/>
</dbReference>
<keyword evidence="8" id="KW-1185">Reference proteome</keyword>
<evidence type="ECO:0000256" key="3">
    <source>
        <dbReference type="ARBA" id="ARBA00022722"/>
    </source>
</evidence>
<reference evidence="7" key="1">
    <citation type="submission" date="2021-01" db="EMBL/GenBank/DDBJ databases">
        <title>Modified the classification status of verrucomicrobia.</title>
        <authorList>
            <person name="Feng X."/>
        </authorList>
    </citation>
    <scope>NUCLEOTIDE SEQUENCE</scope>
    <source>
        <strain evidence="7">KCTC 13126</strain>
    </source>
</reference>
<keyword evidence="1 5" id="KW-0963">Cytoplasm</keyword>
<dbReference type="Pfam" id="PF03652">
    <property type="entry name" value="RuvX"/>
    <property type="match status" value="1"/>
</dbReference>
<comment type="function">
    <text evidence="5">Could be a nuclease involved in processing of the 5'-end of pre-16S rRNA.</text>
</comment>
<evidence type="ECO:0000256" key="5">
    <source>
        <dbReference type="HAMAP-Rule" id="MF_00651"/>
    </source>
</evidence>
<evidence type="ECO:0000256" key="2">
    <source>
        <dbReference type="ARBA" id="ARBA00022517"/>
    </source>
</evidence>
<comment type="subcellular location">
    <subcellularLocation>
        <location evidence="5">Cytoplasm</location>
    </subcellularLocation>
</comment>
<keyword evidence="2 5" id="KW-0690">Ribosome biogenesis</keyword>
<dbReference type="SUPFAM" id="SSF53098">
    <property type="entry name" value="Ribonuclease H-like"/>
    <property type="match status" value="1"/>
</dbReference>
<sequence>MRCIGVDYGERRVGVAYGDDIGVATPLPAIVEDTEPERIDALVALAKERRATDLVFGYPYNMDGSVGFKAKEVDAFIEKLLKKIDLPVHRLDERLTSVEASKAFPKGRNDELRRSGKIDSVAASLILQDYLSQNIQLPEYDPYEEYDEGEEEYY</sequence>
<dbReference type="HAMAP" id="MF_00651">
    <property type="entry name" value="Nuclease_YqgF"/>
    <property type="match status" value="1"/>
</dbReference>
<dbReference type="GO" id="GO:0000967">
    <property type="term" value="P:rRNA 5'-end processing"/>
    <property type="evidence" value="ECO:0007669"/>
    <property type="project" value="UniProtKB-UniRule"/>
</dbReference>
<evidence type="ECO:0000313" key="7">
    <source>
        <dbReference type="EMBL" id="MBK1879426.1"/>
    </source>
</evidence>
<comment type="similarity">
    <text evidence="5">Belongs to the YqgF HJR family.</text>
</comment>
<comment type="caution">
    <text evidence="7">The sequence shown here is derived from an EMBL/GenBank/DDBJ whole genome shotgun (WGS) entry which is preliminary data.</text>
</comment>
<dbReference type="RefSeq" id="WP_200357639.1">
    <property type="nucleotide sequence ID" value="NZ_JAENIL010000048.1"/>
</dbReference>
<dbReference type="GO" id="GO:0004518">
    <property type="term" value="F:nuclease activity"/>
    <property type="evidence" value="ECO:0007669"/>
    <property type="project" value="UniProtKB-KW"/>
</dbReference>
<dbReference type="SMART" id="SM00732">
    <property type="entry name" value="YqgFc"/>
    <property type="match status" value="1"/>
</dbReference>
<feature type="domain" description="YqgF/RNase H-like" evidence="6">
    <location>
        <begin position="1"/>
        <end position="100"/>
    </location>
</feature>
<name>A0A934VN13_9BACT</name>
<dbReference type="Gene3D" id="3.30.420.140">
    <property type="entry name" value="YqgF/RNase H-like domain"/>
    <property type="match status" value="1"/>
</dbReference>
<dbReference type="InterPro" id="IPR005227">
    <property type="entry name" value="YqgF"/>
</dbReference>
<proteinExistence type="inferred from homology"/>
<protein>
    <recommendedName>
        <fullName evidence="5">Putative pre-16S rRNA nuclease</fullName>
        <ecNumber evidence="5">3.1.-.-</ecNumber>
    </recommendedName>
</protein>
<evidence type="ECO:0000313" key="8">
    <source>
        <dbReference type="Proteomes" id="UP000617628"/>
    </source>
</evidence>
<gene>
    <name evidence="7" type="primary">ruvX</name>
    <name evidence="7" type="ORF">JIN87_21245</name>
</gene>
<dbReference type="PANTHER" id="PTHR33317">
    <property type="entry name" value="POLYNUCLEOTIDYL TRANSFERASE, RIBONUCLEASE H-LIKE SUPERFAMILY PROTEIN"/>
    <property type="match status" value="1"/>
</dbReference>
<dbReference type="EC" id="3.1.-.-" evidence="5"/>
<dbReference type="InterPro" id="IPR012337">
    <property type="entry name" value="RNaseH-like_sf"/>
</dbReference>
<dbReference type="AlphaFoldDB" id="A0A934VN13"/>
<dbReference type="PANTHER" id="PTHR33317:SF4">
    <property type="entry name" value="POLYNUCLEOTIDYL TRANSFERASE, RIBONUCLEASE H-LIKE SUPERFAMILY PROTEIN"/>
    <property type="match status" value="1"/>
</dbReference>
<keyword evidence="3 5" id="KW-0540">Nuclease</keyword>
<evidence type="ECO:0000259" key="6">
    <source>
        <dbReference type="SMART" id="SM00732"/>
    </source>
</evidence>
<dbReference type="EMBL" id="JAENIL010000048">
    <property type="protein sequence ID" value="MBK1879426.1"/>
    <property type="molecule type" value="Genomic_DNA"/>
</dbReference>
<dbReference type="Proteomes" id="UP000617628">
    <property type="component" value="Unassembled WGS sequence"/>
</dbReference>
<evidence type="ECO:0000256" key="4">
    <source>
        <dbReference type="ARBA" id="ARBA00022801"/>
    </source>
</evidence>
<dbReference type="InterPro" id="IPR037027">
    <property type="entry name" value="YqgF/RNaseH-like_dom_sf"/>
</dbReference>